<proteinExistence type="predicted"/>
<reference evidence="2" key="2">
    <citation type="journal article" date="2014" name="ISME J.">
        <title>Microbial stratification in low pH oxic and suboxic macroscopic growths along an acid mine drainage.</title>
        <authorList>
            <person name="Mendez-Garcia C."/>
            <person name="Mesa V."/>
            <person name="Sprenger R.R."/>
            <person name="Richter M."/>
            <person name="Diez M.S."/>
            <person name="Solano J."/>
            <person name="Bargiela R."/>
            <person name="Golyshina O.V."/>
            <person name="Manteca A."/>
            <person name="Ramos J.L."/>
            <person name="Gallego J.R."/>
            <person name="Llorente I."/>
            <person name="Martins Dos Santos V.A."/>
            <person name="Jensen O.N."/>
            <person name="Pelaez A.I."/>
            <person name="Sanchez J."/>
            <person name="Ferrer M."/>
        </authorList>
    </citation>
    <scope>NUCLEOTIDE SEQUENCE</scope>
</reference>
<dbReference type="InterPro" id="IPR029058">
    <property type="entry name" value="AB_hydrolase_fold"/>
</dbReference>
<keyword evidence="2" id="KW-0378">Hydrolase</keyword>
<evidence type="ECO:0000313" key="2">
    <source>
        <dbReference type="EMBL" id="EQD72207.1"/>
    </source>
</evidence>
<sequence>MPTVALRGVEIYYEPHGTRGDPTVLVHGSLTDSSSWARVLPGLARGVSALAYDRRGYGRSTPGPRSTPVRTDAEDLAALLETTDFYPVHLVGHSYGAVVATCLAAERPELVRSLSLHEPPYFGLLADRPATAELGRRFLASVDAICGMVAAGDRIGAARTVVDAFSLRPGAWDRLPEEVRRTAAATMDRWVEEYRDPGALRPAPASLREILVPVLLTVGAESPGFLGEIQHALAAELPNATERTIPGAGHAPQVTHPDTYVGILLAFLLERNVPVA</sequence>
<dbReference type="PANTHER" id="PTHR43689">
    <property type="entry name" value="HYDROLASE"/>
    <property type="match status" value="1"/>
</dbReference>
<dbReference type="Pfam" id="PF00561">
    <property type="entry name" value="Abhydrolase_1"/>
    <property type="match status" value="1"/>
</dbReference>
<reference evidence="2" key="1">
    <citation type="submission" date="2013-08" db="EMBL/GenBank/DDBJ databases">
        <authorList>
            <person name="Mendez C."/>
            <person name="Richter M."/>
            <person name="Ferrer M."/>
            <person name="Sanchez J."/>
        </authorList>
    </citation>
    <scope>NUCLEOTIDE SEQUENCE</scope>
</reference>
<protein>
    <submittedName>
        <fullName evidence="2">Hydrolase, alpha/beta fold family protein</fullName>
    </submittedName>
</protein>
<name>T1BQS5_9ZZZZ</name>
<accession>T1BQS5</accession>
<dbReference type="SUPFAM" id="SSF53474">
    <property type="entry name" value="alpha/beta-Hydrolases"/>
    <property type="match status" value="1"/>
</dbReference>
<evidence type="ECO:0000259" key="1">
    <source>
        <dbReference type="Pfam" id="PF00561"/>
    </source>
</evidence>
<organism evidence="2">
    <name type="scientific">mine drainage metagenome</name>
    <dbReference type="NCBI Taxonomy" id="410659"/>
    <lineage>
        <taxon>unclassified sequences</taxon>
        <taxon>metagenomes</taxon>
        <taxon>ecological metagenomes</taxon>
    </lineage>
</organism>
<dbReference type="AlphaFoldDB" id="T1BQS5"/>
<dbReference type="GO" id="GO:0016787">
    <property type="term" value="F:hydrolase activity"/>
    <property type="evidence" value="ECO:0007669"/>
    <property type="project" value="UniProtKB-KW"/>
</dbReference>
<dbReference type="PANTHER" id="PTHR43689:SF8">
    <property type="entry name" value="ALPHA_BETA-HYDROLASES SUPERFAMILY PROTEIN"/>
    <property type="match status" value="1"/>
</dbReference>
<gene>
    <name evidence="2" type="ORF">B1B_03931</name>
</gene>
<dbReference type="InterPro" id="IPR000073">
    <property type="entry name" value="AB_hydrolase_1"/>
</dbReference>
<dbReference type="Gene3D" id="3.40.50.1820">
    <property type="entry name" value="alpha/beta hydrolase"/>
    <property type="match status" value="1"/>
</dbReference>
<feature type="domain" description="AB hydrolase-1" evidence="1">
    <location>
        <begin position="24"/>
        <end position="257"/>
    </location>
</feature>
<comment type="caution">
    <text evidence="2">The sequence shown here is derived from an EMBL/GenBank/DDBJ whole genome shotgun (WGS) entry which is preliminary data.</text>
</comment>
<dbReference type="EMBL" id="AUZY01002448">
    <property type="protein sequence ID" value="EQD72207.1"/>
    <property type="molecule type" value="Genomic_DNA"/>
</dbReference>